<reference evidence="1 2" key="1">
    <citation type="submission" date="2023-11" db="EMBL/GenBank/DDBJ databases">
        <title>Draft genome sequence and annotation of the polyextremotolerant black yeast-like fungus Aureobasidium pullulans NRRL 62042.</title>
        <authorList>
            <person name="Dielentheis-Frenken M.R.E."/>
            <person name="Wibberg D."/>
            <person name="Blank L.M."/>
            <person name="Tiso T."/>
        </authorList>
    </citation>
    <scope>NUCLEOTIDE SEQUENCE [LARGE SCALE GENOMIC DNA]</scope>
    <source>
        <strain evidence="1 2">NRRL 62042</strain>
    </source>
</reference>
<accession>A0ABR0TK36</accession>
<protein>
    <submittedName>
        <fullName evidence="1">Uncharacterized protein</fullName>
    </submittedName>
</protein>
<dbReference type="Proteomes" id="UP001341245">
    <property type="component" value="Unassembled WGS sequence"/>
</dbReference>
<dbReference type="EMBL" id="JASGXD010000007">
    <property type="protein sequence ID" value="KAK6004707.1"/>
    <property type="molecule type" value="Genomic_DNA"/>
</dbReference>
<evidence type="ECO:0000313" key="2">
    <source>
        <dbReference type="Proteomes" id="UP001341245"/>
    </source>
</evidence>
<keyword evidence="2" id="KW-1185">Reference proteome</keyword>
<comment type="caution">
    <text evidence="1">The sequence shown here is derived from an EMBL/GenBank/DDBJ whole genome shotgun (WGS) entry which is preliminary data.</text>
</comment>
<evidence type="ECO:0000313" key="1">
    <source>
        <dbReference type="EMBL" id="KAK6004707.1"/>
    </source>
</evidence>
<proteinExistence type="predicted"/>
<organism evidence="1 2">
    <name type="scientific">Aureobasidium pullulans</name>
    <name type="common">Black yeast</name>
    <name type="synonym">Pullularia pullulans</name>
    <dbReference type="NCBI Taxonomy" id="5580"/>
    <lineage>
        <taxon>Eukaryota</taxon>
        <taxon>Fungi</taxon>
        <taxon>Dikarya</taxon>
        <taxon>Ascomycota</taxon>
        <taxon>Pezizomycotina</taxon>
        <taxon>Dothideomycetes</taxon>
        <taxon>Dothideomycetidae</taxon>
        <taxon>Dothideales</taxon>
        <taxon>Saccotheciaceae</taxon>
        <taxon>Aureobasidium</taxon>
    </lineage>
</organism>
<sequence>MRTLFLLAVSTGDWDVAEEARLTFETLKYLACKEYRNHSDKKIHATLRCLCESLDELRELQEEEALGDEIEAAALSQGAMHDDDPV</sequence>
<name>A0ABR0TK36_AURPU</name>
<gene>
    <name evidence="1" type="ORF">QM012_008569</name>
</gene>